<keyword evidence="1" id="KW-0732">Signal</keyword>
<dbReference type="RefSeq" id="WP_196104969.1">
    <property type="nucleotide sequence ID" value="NZ_CP064942.1"/>
</dbReference>
<protein>
    <recommendedName>
        <fullName evidence="4">Lipoprotein</fullName>
    </recommendedName>
</protein>
<dbReference type="EMBL" id="CP064942">
    <property type="protein sequence ID" value="QPH55707.1"/>
    <property type="molecule type" value="Genomic_DNA"/>
</dbReference>
<evidence type="ECO:0000313" key="2">
    <source>
        <dbReference type="EMBL" id="QPH55707.1"/>
    </source>
</evidence>
<evidence type="ECO:0000256" key="1">
    <source>
        <dbReference type="SAM" id="SignalP"/>
    </source>
</evidence>
<name>A0A7S9LUW4_9RHOB</name>
<organism evidence="2 3">
    <name type="scientific">Pontivivens ytuae</name>
    <dbReference type="NCBI Taxonomy" id="2789856"/>
    <lineage>
        <taxon>Bacteria</taxon>
        <taxon>Pseudomonadati</taxon>
        <taxon>Pseudomonadota</taxon>
        <taxon>Alphaproteobacteria</taxon>
        <taxon>Rhodobacterales</taxon>
        <taxon>Paracoccaceae</taxon>
        <taxon>Pontivivens</taxon>
    </lineage>
</organism>
<sequence>MTRLAALPLIAVLLTGCAAEQALVDRVGECEPGLESASGVITAVPICN</sequence>
<gene>
    <name evidence="2" type="ORF">I0K15_08270</name>
</gene>
<dbReference type="KEGG" id="poz:I0K15_08270"/>
<evidence type="ECO:0008006" key="4">
    <source>
        <dbReference type="Google" id="ProtNLM"/>
    </source>
</evidence>
<proteinExistence type="predicted"/>
<dbReference type="PROSITE" id="PS51257">
    <property type="entry name" value="PROKAR_LIPOPROTEIN"/>
    <property type="match status" value="1"/>
</dbReference>
<dbReference type="Proteomes" id="UP000594800">
    <property type="component" value="Chromosome"/>
</dbReference>
<feature type="chain" id="PRO_5032395930" description="Lipoprotein" evidence="1">
    <location>
        <begin position="19"/>
        <end position="48"/>
    </location>
</feature>
<keyword evidence="3" id="KW-1185">Reference proteome</keyword>
<reference evidence="2 3" key="1">
    <citation type="submission" date="2020-11" db="EMBL/GenBank/DDBJ databases">
        <title>Description of Pontivivens ytuae sp. nov. isolated from deep sea sediment of Mariana Trench.</title>
        <authorList>
            <person name="Wang Z."/>
            <person name="Sun Q.-L."/>
            <person name="Xu X.-D."/>
            <person name="Tang Y.-Z."/>
            <person name="Zhang J."/>
        </authorList>
    </citation>
    <scope>NUCLEOTIDE SEQUENCE [LARGE SCALE GENOMIC DNA]</scope>
    <source>
        <strain evidence="2 3">MT2928</strain>
    </source>
</reference>
<accession>A0A7S9LUW4</accession>
<feature type="signal peptide" evidence="1">
    <location>
        <begin position="1"/>
        <end position="18"/>
    </location>
</feature>
<evidence type="ECO:0000313" key="3">
    <source>
        <dbReference type="Proteomes" id="UP000594800"/>
    </source>
</evidence>
<dbReference type="AlphaFoldDB" id="A0A7S9LUW4"/>